<evidence type="ECO:0000256" key="1">
    <source>
        <dbReference type="ARBA" id="ARBA00023015"/>
    </source>
</evidence>
<dbReference type="InterPro" id="IPR000485">
    <property type="entry name" value="AsnC-type_HTH_dom"/>
</dbReference>
<keyword evidence="3" id="KW-0804">Transcription</keyword>
<dbReference type="Gene3D" id="3.30.70.920">
    <property type="match status" value="1"/>
</dbReference>
<dbReference type="InterPro" id="IPR019888">
    <property type="entry name" value="Tscrpt_reg_AsnC-like"/>
</dbReference>
<keyword evidence="1" id="KW-0805">Transcription regulation</keyword>
<dbReference type="SUPFAM" id="SSF46785">
    <property type="entry name" value="Winged helix' DNA-binding domain"/>
    <property type="match status" value="2"/>
</dbReference>
<keyword evidence="6" id="KW-1185">Reference proteome</keyword>
<keyword evidence="2 5" id="KW-0238">DNA-binding</keyword>
<dbReference type="PANTHER" id="PTHR30154">
    <property type="entry name" value="LEUCINE-RESPONSIVE REGULATORY PROTEIN"/>
    <property type="match status" value="1"/>
</dbReference>
<evidence type="ECO:0000259" key="4">
    <source>
        <dbReference type="PROSITE" id="PS50956"/>
    </source>
</evidence>
<feature type="domain" description="HTH asnC-type" evidence="4">
    <location>
        <begin position="172"/>
        <end position="232"/>
    </location>
</feature>
<dbReference type="GO" id="GO:0005829">
    <property type="term" value="C:cytosol"/>
    <property type="evidence" value="ECO:0007669"/>
    <property type="project" value="TreeGrafter"/>
</dbReference>
<dbReference type="SMART" id="SM00344">
    <property type="entry name" value="HTH_ASNC"/>
    <property type="match status" value="2"/>
</dbReference>
<dbReference type="OrthoDB" id="3453230at2"/>
<accession>A0A285L4F0</accession>
<dbReference type="InterPro" id="IPR011008">
    <property type="entry name" value="Dimeric_a/b-barrel"/>
</dbReference>
<dbReference type="EMBL" id="OBEG01000001">
    <property type="protein sequence ID" value="SNY79800.1"/>
    <property type="molecule type" value="Genomic_DNA"/>
</dbReference>
<proteinExistence type="predicted"/>
<dbReference type="RefSeq" id="WP_097244328.1">
    <property type="nucleotide sequence ID" value="NZ_OBEG01000001.1"/>
</dbReference>
<dbReference type="Pfam" id="PF01037">
    <property type="entry name" value="AsnC_trans_reg"/>
    <property type="match status" value="1"/>
</dbReference>
<protein>
    <submittedName>
        <fullName evidence="5">DNA-binding transcriptional regulator, Lrp family</fullName>
    </submittedName>
</protein>
<dbReference type="PANTHER" id="PTHR30154:SF34">
    <property type="entry name" value="TRANSCRIPTIONAL REGULATOR AZLB"/>
    <property type="match status" value="1"/>
</dbReference>
<dbReference type="AlphaFoldDB" id="A0A285L4F0"/>
<dbReference type="GO" id="GO:0043200">
    <property type="term" value="P:response to amino acid"/>
    <property type="evidence" value="ECO:0007669"/>
    <property type="project" value="TreeGrafter"/>
</dbReference>
<dbReference type="InterPro" id="IPR036388">
    <property type="entry name" value="WH-like_DNA-bd_sf"/>
</dbReference>
<feature type="domain" description="HTH asnC-type" evidence="4">
    <location>
        <begin position="6"/>
        <end position="66"/>
    </location>
</feature>
<organism evidence="5 6">
    <name type="scientific">Nocardia amikacinitolerans</name>
    <dbReference type="NCBI Taxonomy" id="756689"/>
    <lineage>
        <taxon>Bacteria</taxon>
        <taxon>Bacillati</taxon>
        <taxon>Actinomycetota</taxon>
        <taxon>Actinomycetes</taxon>
        <taxon>Mycobacteriales</taxon>
        <taxon>Nocardiaceae</taxon>
        <taxon>Nocardia</taxon>
    </lineage>
</organism>
<evidence type="ECO:0000256" key="3">
    <source>
        <dbReference type="ARBA" id="ARBA00023163"/>
    </source>
</evidence>
<dbReference type="SUPFAM" id="SSF54909">
    <property type="entry name" value="Dimeric alpha+beta barrel"/>
    <property type="match status" value="1"/>
</dbReference>
<dbReference type="Pfam" id="PF13404">
    <property type="entry name" value="HTH_AsnC-type"/>
    <property type="match status" value="2"/>
</dbReference>
<dbReference type="GO" id="GO:0043565">
    <property type="term" value="F:sequence-specific DNA binding"/>
    <property type="evidence" value="ECO:0007669"/>
    <property type="project" value="InterPro"/>
</dbReference>
<reference evidence="5 6" key="1">
    <citation type="submission" date="2017-09" db="EMBL/GenBank/DDBJ databases">
        <authorList>
            <person name="Ehlers B."/>
            <person name="Leendertz F.H."/>
        </authorList>
    </citation>
    <scope>NUCLEOTIDE SEQUENCE [LARGE SCALE GENOMIC DNA]</scope>
    <source>
        <strain evidence="5 6">DSM 45537</strain>
    </source>
</reference>
<gene>
    <name evidence="5" type="ORF">SAMN04244553_1722</name>
</gene>
<dbReference type="Gene3D" id="1.10.10.10">
    <property type="entry name" value="Winged helix-like DNA-binding domain superfamily/Winged helix DNA-binding domain"/>
    <property type="match status" value="2"/>
</dbReference>
<dbReference type="InterPro" id="IPR019887">
    <property type="entry name" value="Tscrpt_reg_AsnC/Lrp_C"/>
</dbReference>
<evidence type="ECO:0000256" key="2">
    <source>
        <dbReference type="ARBA" id="ARBA00023125"/>
    </source>
</evidence>
<name>A0A285L4F0_9NOCA</name>
<dbReference type="InterPro" id="IPR036390">
    <property type="entry name" value="WH_DNA-bd_sf"/>
</dbReference>
<sequence>MKTDALDAVDLGLLHALQVDGRAPFSRIAEVLAVSDRTVARRFARLAATGAVRVTGVADSGRTGTAEWVVRLRVRPHRADELAHALAARPDTAWVTVLSSGAEIVCVFRTAAAEPAPLPALARHSDVLGVDAQRLIRHLTRRRWHGRTSALDADQISALRADLPVRGGPIALTDLDRRMLPRLAADGRASYPGLAGALGWSESAVRRRLDELRRARVLRFDVEVDAALLGYAFQCVLWLTVTPRHLAAVGAALTEDPEIAFAGATTGPHNLIAVAICRDADAVFDYVVERVGALPGVERLDTAPVTRYAKRAAPALTAR</sequence>
<dbReference type="Proteomes" id="UP000219565">
    <property type="component" value="Unassembled WGS sequence"/>
</dbReference>
<dbReference type="PROSITE" id="PS50956">
    <property type="entry name" value="HTH_ASNC_2"/>
    <property type="match status" value="2"/>
</dbReference>
<evidence type="ECO:0000313" key="5">
    <source>
        <dbReference type="EMBL" id="SNY79800.1"/>
    </source>
</evidence>
<evidence type="ECO:0000313" key="6">
    <source>
        <dbReference type="Proteomes" id="UP000219565"/>
    </source>
</evidence>